<accession>A0A917MC76</accession>
<evidence type="ECO:0000313" key="1">
    <source>
        <dbReference type="EMBL" id="GGG94252.1"/>
    </source>
</evidence>
<protein>
    <submittedName>
        <fullName evidence="1">Uncharacterized protein</fullName>
    </submittedName>
</protein>
<evidence type="ECO:0000313" key="2">
    <source>
        <dbReference type="Proteomes" id="UP000660862"/>
    </source>
</evidence>
<organism evidence="1 2">
    <name type="scientific">Parapedobacter pyrenivorans</name>
    <dbReference type="NCBI Taxonomy" id="1305674"/>
    <lineage>
        <taxon>Bacteria</taxon>
        <taxon>Pseudomonadati</taxon>
        <taxon>Bacteroidota</taxon>
        <taxon>Sphingobacteriia</taxon>
        <taxon>Sphingobacteriales</taxon>
        <taxon>Sphingobacteriaceae</taxon>
        <taxon>Parapedobacter</taxon>
    </lineage>
</organism>
<name>A0A917MC76_9SPHI</name>
<gene>
    <name evidence="1" type="ORF">GCM10007415_31670</name>
</gene>
<dbReference type="EMBL" id="BMER01000003">
    <property type="protein sequence ID" value="GGG94252.1"/>
    <property type="molecule type" value="Genomic_DNA"/>
</dbReference>
<comment type="caution">
    <text evidence="1">The sequence shown here is derived from an EMBL/GenBank/DDBJ whole genome shotgun (WGS) entry which is preliminary data.</text>
</comment>
<sequence length="318" mass="36121">MDTSFYYWKTVYKLDSAEAAGLRNVRAKSVFIRVMDVDNQGPQGEAIPVSAITFAEPVPDSLAVVPVVYIVNHVLKGLSHGQLDTLASNVCRFVAGKIKQAGKRGFDELQVDCDWTTTTRDNYFALLEAIRTQLGNSVRLTSTLRLHQVRNLRSSGVPPADRVLLMCYNMGNLRQPGEHNSILDLHEMKTYLTDFLQEYPLPVDIALPLFSWSVVFRNGEYAGISKRLNPATLSDTVVFAREEQSSLYRLKMALPDAGLREGDVIRREETHWKDLAAAADFLAKHKRKEKFTLLFYHLDNQVLKVFSDEQLQEIMHRF</sequence>
<proteinExistence type="predicted"/>
<reference evidence="1" key="1">
    <citation type="journal article" date="2014" name="Int. J. Syst. Evol. Microbiol.">
        <title>Complete genome sequence of Corynebacterium casei LMG S-19264T (=DSM 44701T), isolated from a smear-ripened cheese.</title>
        <authorList>
            <consortium name="US DOE Joint Genome Institute (JGI-PGF)"/>
            <person name="Walter F."/>
            <person name="Albersmeier A."/>
            <person name="Kalinowski J."/>
            <person name="Ruckert C."/>
        </authorList>
    </citation>
    <scope>NUCLEOTIDE SEQUENCE</scope>
    <source>
        <strain evidence="1">CGMCC 1.12195</strain>
    </source>
</reference>
<dbReference type="InterPro" id="IPR017853">
    <property type="entry name" value="GH"/>
</dbReference>
<keyword evidence="2" id="KW-1185">Reference proteome</keyword>
<dbReference type="SUPFAM" id="SSF51445">
    <property type="entry name" value="(Trans)glycosidases"/>
    <property type="match status" value="1"/>
</dbReference>
<dbReference type="Proteomes" id="UP000660862">
    <property type="component" value="Unassembled WGS sequence"/>
</dbReference>
<dbReference type="AlphaFoldDB" id="A0A917MC76"/>
<reference evidence="1" key="2">
    <citation type="submission" date="2020-09" db="EMBL/GenBank/DDBJ databases">
        <authorList>
            <person name="Sun Q."/>
            <person name="Zhou Y."/>
        </authorList>
    </citation>
    <scope>NUCLEOTIDE SEQUENCE</scope>
    <source>
        <strain evidence="1">CGMCC 1.12195</strain>
    </source>
</reference>